<dbReference type="PANTHER" id="PTHR45138:SF9">
    <property type="entry name" value="DIGUANYLATE CYCLASE DGCM-RELATED"/>
    <property type="match status" value="1"/>
</dbReference>
<keyword evidence="3" id="KW-0175">Coiled coil</keyword>
<evidence type="ECO:0000313" key="7">
    <source>
        <dbReference type="Proteomes" id="UP000199150"/>
    </source>
</evidence>
<gene>
    <name evidence="6" type="ORF">SAMN02927928_0899</name>
</gene>
<dbReference type="STRING" id="260084.SAMN02927928_0899"/>
<dbReference type="SMART" id="SM00267">
    <property type="entry name" value="GGDEF"/>
    <property type="match status" value="1"/>
</dbReference>
<feature type="region of interest" description="Disordered" evidence="4">
    <location>
        <begin position="71"/>
        <end position="114"/>
    </location>
</feature>
<feature type="coiled-coil region" evidence="3">
    <location>
        <begin position="124"/>
        <end position="151"/>
    </location>
</feature>
<dbReference type="InterPro" id="IPR043128">
    <property type="entry name" value="Rev_trsase/Diguanyl_cyclase"/>
</dbReference>
<dbReference type="EC" id="2.7.7.65" evidence="1"/>
<organism evidence="6 7">
    <name type="scientific">Asticcacaulis taihuensis</name>
    <dbReference type="NCBI Taxonomy" id="260084"/>
    <lineage>
        <taxon>Bacteria</taxon>
        <taxon>Pseudomonadati</taxon>
        <taxon>Pseudomonadota</taxon>
        <taxon>Alphaproteobacteria</taxon>
        <taxon>Caulobacterales</taxon>
        <taxon>Caulobacteraceae</taxon>
        <taxon>Asticcacaulis</taxon>
    </lineage>
</organism>
<comment type="catalytic activity">
    <reaction evidence="2">
        <text>2 GTP = 3',3'-c-di-GMP + 2 diphosphate</text>
        <dbReference type="Rhea" id="RHEA:24898"/>
        <dbReference type="ChEBI" id="CHEBI:33019"/>
        <dbReference type="ChEBI" id="CHEBI:37565"/>
        <dbReference type="ChEBI" id="CHEBI:58805"/>
        <dbReference type="EC" id="2.7.7.65"/>
    </reaction>
</comment>
<feature type="compositionally biased region" description="Polar residues" evidence="4">
    <location>
        <begin position="29"/>
        <end position="38"/>
    </location>
</feature>
<reference evidence="7" key="1">
    <citation type="submission" date="2016-10" db="EMBL/GenBank/DDBJ databases">
        <authorList>
            <person name="Varghese N."/>
            <person name="Submissions S."/>
        </authorList>
    </citation>
    <scope>NUCLEOTIDE SEQUENCE [LARGE SCALE GENOMIC DNA]</scope>
    <source>
        <strain evidence="7">CGMCC 1.3431</strain>
    </source>
</reference>
<dbReference type="PROSITE" id="PS50887">
    <property type="entry name" value="GGDEF"/>
    <property type="match status" value="1"/>
</dbReference>
<accession>A0A1G4Q499</accession>
<dbReference type="GO" id="GO:0052621">
    <property type="term" value="F:diguanylate cyclase activity"/>
    <property type="evidence" value="ECO:0007669"/>
    <property type="project" value="UniProtKB-EC"/>
</dbReference>
<evidence type="ECO:0000256" key="3">
    <source>
        <dbReference type="SAM" id="Coils"/>
    </source>
</evidence>
<feature type="domain" description="GGDEF" evidence="5">
    <location>
        <begin position="182"/>
        <end position="306"/>
    </location>
</feature>
<evidence type="ECO:0000313" key="6">
    <source>
        <dbReference type="EMBL" id="SCW39251.1"/>
    </source>
</evidence>
<dbReference type="AlphaFoldDB" id="A0A1G4Q499"/>
<feature type="region of interest" description="Disordered" evidence="4">
    <location>
        <begin position="22"/>
        <end position="49"/>
    </location>
</feature>
<dbReference type="SUPFAM" id="SSF55073">
    <property type="entry name" value="Nucleotide cyclase"/>
    <property type="match status" value="1"/>
</dbReference>
<protein>
    <recommendedName>
        <fullName evidence="1">diguanylate cyclase</fullName>
        <ecNumber evidence="1">2.7.7.65</ecNumber>
    </recommendedName>
</protein>
<dbReference type="Gene3D" id="3.30.70.270">
    <property type="match status" value="1"/>
</dbReference>
<keyword evidence="7" id="KW-1185">Reference proteome</keyword>
<evidence type="ECO:0000256" key="4">
    <source>
        <dbReference type="SAM" id="MobiDB-lite"/>
    </source>
</evidence>
<dbReference type="Pfam" id="PF00990">
    <property type="entry name" value="GGDEF"/>
    <property type="match status" value="1"/>
</dbReference>
<evidence type="ECO:0000256" key="1">
    <source>
        <dbReference type="ARBA" id="ARBA00012528"/>
    </source>
</evidence>
<proteinExistence type="predicted"/>
<evidence type="ECO:0000259" key="5">
    <source>
        <dbReference type="PROSITE" id="PS50887"/>
    </source>
</evidence>
<dbReference type="PANTHER" id="PTHR45138">
    <property type="entry name" value="REGULATORY COMPONENTS OF SENSORY TRANSDUCTION SYSTEM"/>
    <property type="match status" value="1"/>
</dbReference>
<dbReference type="InterPro" id="IPR029787">
    <property type="entry name" value="Nucleotide_cyclase"/>
</dbReference>
<sequence length="306" mass="32918">MLSYVTQMTSATIIKLSERMGLDSHHQEMTPSPAQTPESPVEKPARATTASMQSLLAHYFESNAPDASAISAPDAGSVAGAPRALSTPHSETRAKSPETAVPLTASPSSLVAQPDWPPAARALIDSLMRENESLREQLQQQALHLQSAQGQADSDVLTPTLNRRAFLREVHRAMADCRRYGEDACLLYLDMDGFKGINDAYGHSAGDAALIYVAETLNASVREGDSVGRIGGDEFAILLRHADLKSSRIKAMRLEAELMMGTFEYGGLYLKTGGSFGVRAYAAQASAEAWLSEADAAMFLVKKSSR</sequence>
<dbReference type="EMBL" id="FMTS01000001">
    <property type="protein sequence ID" value="SCW39251.1"/>
    <property type="molecule type" value="Genomic_DNA"/>
</dbReference>
<dbReference type="CDD" id="cd01949">
    <property type="entry name" value="GGDEF"/>
    <property type="match status" value="1"/>
</dbReference>
<name>A0A1G4Q499_9CAUL</name>
<evidence type="ECO:0000256" key="2">
    <source>
        <dbReference type="ARBA" id="ARBA00034247"/>
    </source>
</evidence>
<dbReference type="InterPro" id="IPR000160">
    <property type="entry name" value="GGDEF_dom"/>
</dbReference>
<dbReference type="NCBIfam" id="TIGR00254">
    <property type="entry name" value="GGDEF"/>
    <property type="match status" value="1"/>
</dbReference>
<dbReference type="InterPro" id="IPR050469">
    <property type="entry name" value="Diguanylate_Cyclase"/>
</dbReference>
<dbReference type="Proteomes" id="UP000199150">
    <property type="component" value="Unassembled WGS sequence"/>
</dbReference>